<evidence type="ECO:0000313" key="2">
    <source>
        <dbReference type="EMBL" id="MFC3677218.1"/>
    </source>
</evidence>
<sequence>MPLQFGTLLEEERPLGEAMRRGWRGRCPQCGHGRMFRSYLKVNDNCPACGLQLSMHRADDAPPYFTILIVGHIIVPLMLVLEQEFHPAEWVHMVLWLPLTLILSLTLLPRIKGTLIGLQWAKRMHGFGGHPDD</sequence>
<comment type="caution">
    <text evidence="2">The sequence shown here is derived from an EMBL/GenBank/DDBJ whole genome shotgun (WGS) entry which is preliminary data.</text>
</comment>
<proteinExistence type="predicted"/>
<keyword evidence="1" id="KW-0472">Membrane</keyword>
<keyword evidence="3" id="KW-1185">Reference proteome</keyword>
<reference evidence="3" key="1">
    <citation type="journal article" date="2019" name="Int. J. Syst. Evol. Microbiol.">
        <title>The Global Catalogue of Microorganisms (GCM) 10K type strain sequencing project: providing services to taxonomists for standard genome sequencing and annotation.</title>
        <authorList>
            <consortium name="The Broad Institute Genomics Platform"/>
            <consortium name="The Broad Institute Genome Sequencing Center for Infectious Disease"/>
            <person name="Wu L."/>
            <person name="Ma J."/>
        </authorList>
    </citation>
    <scope>NUCLEOTIDE SEQUENCE [LARGE SCALE GENOMIC DNA]</scope>
    <source>
        <strain evidence="3">KCTC 42182</strain>
    </source>
</reference>
<evidence type="ECO:0000256" key="1">
    <source>
        <dbReference type="SAM" id="Phobius"/>
    </source>
</evidence>
<keyword evidence="1" id="KW-0812">Transmembrane</keyword>
<protein>
    <submittedName>
        <fullName evidence="2">DUF983 domain-containing protein</fullName>
    </submittedName>
</protein>
<dbReference type="Pfam" id="PF06170">
    <property type="entry name" value="DUF983"/>
    <property type="match status" value="1"/>
</dbReference>
<gene>
    <name evidence="2" type="ORF">ACFOOQ_16800</name>
</gene>
<accession>A0ABV7VM53</accession>
<name>A0ABV7VM53_9PROT</name>
<dbReference type="RefSeq" id="WP_379728760.1">
    <property type="nucleotide sequence ID" value="NZ_JBHRYJ010000004.1"/>
</dbReference>
<feature type="transmembrane region" description="Helical" evidence="1">
    <location>
        <begin position="93"/>
        <end position="111"/>
    </location>
</feature>
<dbReference type="Proteomes" id="UP001595711">
    <property type="component" value="Unassembled WGS sequence"/>
</dbReference>
<organism evidence="2 3">
    <name type="scientific">Ferrovibrio xuzhouensis</name>
    <dbReference type="NCBI Taxonomy" id="1576914"/>
    <lineage>
        <taxon>Bacteria</taxon>
        <taxon>Pseudomonadati</taxon>
        <taxon>Pseudomonadota</taxon>
        <taxon>Alphaproteobacteria</taxon>
        <taxon>Rhodospirillales</taxon>
        <taxon>Rhodospirillaceae</taxon>
        <taxon>Ferrovibrio</taxon>
    </lineage>
</organism>
<feature type="transmembrane region" description="Helical" evidence="1">
    <location>
        <begin position="61"/>
        <end position="81"/>
    </location>
</feature>
<dbReference type="InterPro" id="IPR009325">
    <property type="entry name" value="DUF983"/>
</dbReference>
<evidence type="ECO:0000313" key="3">
    <source>
        <dbReference type="Proteomes" id="UP001595711"/>
    </source>
</evidence>
<dbReference type="EMBL" id="JBHRYJ010000004">
    <property type="protein sequence ID" value="MFC3677218.1"/>
    <property type="molecule type" value="Genomic_DNA"/>
</dbReference>
<keyword evidence="1" id="KW-1133">Transmembrane helix</keyword>